<accession>A0AAJ4XST7</accession>
<dbReference type="Proteomes" id="UP001294444">
    <property type="component" value="Unassembled WGS sequence"/>
</dbReference>
<keyword evidence="3" id="KW-1185">Reference proteome</keyword>
<name>A0AAJ4XST7_9BASI</name>
<evidence type="ECO:0000313" key="2">
    <source>
        <dbReference type="EMBL" id="SNX87326.1"/>
    </source>
</evidence>
<organism evidence="2 3">
    <name type="scientific">Melanopsichium pennsylvanicum</name>
    <dbReference type="NCBI Taxonomy" id="63383"/>
    <lineage>
        <taxon>Eukaryota</taxon>
        <taxon>Fungi</taxon>
        <taxon>Dikarya</taxon>
        <taxon>Basidiomycota</taxon>
        <taxon>Ustilaginomycotina</taxon>
        <taxon>Ustilaginomycetes</taxon>
        <taxon>Ustilaginales</taxon>
        <taxon>Ustilaginaceae</taxon>
        <taxon>Melanopsichium</taxon>
    </lineage>
</organism>
<gene>
    <name evidence="2" type="ORF">MEPE_06036</name>
</gene>
<sequence length="54" mass="6129">MRSLALVACVWVCLCLCGARKQRCWVLFGAKAWAGCPVELKKEFLKIIIFTLLQ</sequence>
<dbReference type="EMBL" id="OAPG01000018">
    <property type="protein sequence ID" value="SNX87326.1"/>
    <property type="molecule type" value="Genomic_DNA"/>
</dbReference>
<keyword evidence="1" id="KW-0732">Signal</keyword>
<evidence type="ECO:0000256" key="1">
    <source>
        <dbReference type="SAM" id="SignalP"/>
    </source>
</evidence>
<dbReference type="AlphaFoldDB" id="A0AAJ4XST7"/>
<proteinExistence type="predicted"/>
<evidence type="ECO:0000313" key="3">
    <source>
        <dbReference type="Proteomes" id="UP001294444"/>
    </source>
</evidence>
<protein>
    <submittedName>
        <fullName evidence="2">Uncharacterized protein</fullName>
    </submittedName>
</protein>
<reference evidence="2" key="1">
    <citation type="submission" date="2023-10" db="EMBL/GenBank/DDBJ databases">
        <authorList>
            <person name="Guldener U."/>
        </authorList>
    </citation>
    <scope>NUCLEOTIDE SEQUENCE</scope>
    <source>
        <strain evidence="2">Mp4</strain>
    </source>
</reference>
<feature type="signal peptide" evidence="1">
    <location>
        <begin position="1"/>
        <end position="19"/>
    </location>
</feature>
<feature type="chain" id="PRO_5042609839" evidence="1">
    <location>
        <begin position="20"/>
        <end position="54"/>
    </location>
</feature>
<comment type="caution">
    <text evidence="2">The sequence shown here is derived from an EMBL/GenBank/DDBJ whole genome shotgun (WGS) entry which is preliminary data.</text>
</comment>